<sequence length="66" mass="7751">MGICSSRDKKRKSYYQMSDADNPIVQPIISEQELCVKDFIKSFDELNNLFQKLAQDFNPKIQSYEN</sequence>
<protein>
    <submittedName>
        <fullName evidence="1">Uncharacterized protein</fullName>
    </submittedName>
</protein>
<gene>
    <name evidence="1" type="ORF">PPENT_87.1.T0130027</name>
</gene>
<comment type="caution">
    <text evidence="1">The sequence shown here is derived from an EMBL/GenBank/DDBJ whole genome shotgun (WGS) entry which is preliminary data.</text>
</comment>
<keyword evidence="2" id="KW-1185">Reference proteome</keyword>
<accession>A0A8S1SXH0</accession>
<organism evidence="1 2">
    <name type="scientific">Paramecium pentaurelia</name>
    <dbReference type="NCBI Taxonomy" id="43138"/>
    <lineage>
        <taxon>Eukaryota</taxon>
        <taxon>Sar</taxon>
        <taxon>Alveolata</taxon>
        <taxon>Ciliophora</taxon>
        <taxon>Intramacronucleata</taxon>
        <taxon>Oligohymenophorea</taxon>
        <taxon>Peniculida</taxon>
        <taxon>Parameciidae</taxon>
        <taxon>Paramecium</taxon>
    </lineage>
</organism>
<proteinExistence type="predicted"/>
<evidence type="ECO:0000313" key="2">
    <source>
        <dbReference type="Proteomes" id="UP000689195"/>
    </source>
</evidence>
<dbReference type="Proteomes" id="UP000689195">
    <property type="component" value="Unassembled WGS sequence"/>
</dbReference>
<reference evidence="1" key="1">
    <citation type="submission" date="2021-01" db="EMBL/GenBank/DDBJ databases">
        <authorList>
            <consortium name="Genoscope - CEA"/>
            <person name="William W."/>
        </authorList>
    </citation>
    <scope>NUCLEOTIDE SEQUENCE</scope>
</reference>
<evidence type="ECO:0000313" key="1">
    <source>
        <dbReference type="EMBL" id="CAD8144098.1"/>
    </source>
</evidence>
<dbReference type="AlphaFoldDB" id="A0A8S1SXH0"/>
<name>A0A8S1SXH0_9CILI</name>
<dbReference type="EMBL" id="CAJJDO010000013">
    <property type="protein sequence ID" value="CAD8144098.1"/>
    <property type="molecule type" value="Genomic_DNA"/>
</dbReference>